<evidence type="ECO:0000256" key="1">
    <source>
        <dbReference type="ARBA" id="ARBA00001971"/>
    </source>
</evidence>
<keyword evidence="6" id="KW-0812">Transmembrane</keyword>
<comment type="subcellular location">
    <subcellularLocation>
        <location evidence="2">Membrane</location>
    </subcellularLocation>
</comment>
<evidence type="ECO:0000256" key="10">
    <source>
        <dbReference type="ARBA" id="ARBA00023004"/>
    </source>
</evidence>
<evidence type="ECO:0000256" key="12">
    <source>
        <dbReference type="ARBA" id="ARBA00023136"/>
    </source>
</evidence>
<evidence type="ECO:0000256" key="3">
    <source>
        <dbReference type="ARBA" id="ARBA00004721"/>
    </source>
</evidence>
<name>A0A5C3L287_COPMA</name>
<reference evidence="14 15" key="1">
    <citation type="journal article" date="2019" name="Nat. Ecol. Evol.">
        <title>Megaphylogeny resolves global patterns of mushroom evolution.</title>
        <authorList>
            <person name="Varga T."/>
            <person name="Krizsan K."/>
            <person name="Foldi C."/>
            <person name="Dima B."/>
            <person name="Sanchez-Garcia M."/>
            <person name="Sanchez-Ramirez S."/>
            <person name="Szollosi G.J."/>
            <person name="Szarkandi J.G."/>
            <person name="Papp V."/>
            <person name="Albert L."/>
            <person name="Andreopoulos W."/>
            <person name="Angelini C."/>
            <person name="Antonin V."/>
            <person name="Barry K.W."/>
            <person name="Bougher N.L."/>
            <person name="Buchanan P."/>
            <person name="Buyck B."/>
            <person name="Bense V."/>
            <person name="Catcheside P."/>
            <person name="Chovatia M."/>
            <person name="Cooper J."/>
            <person name="Damon W."/>
            <person name="Desjardin D."/>
            <person name="Finy P."/>
            <person name="Geml J."/>
            <person name="Haridas S."/>
            <person name="Hughes K."/>
            <person name="Justo A."/>
            <person name="Karasinski D."/>
            <person name="Kautmanova I."/>
            <person name="Kiss B."/>
            <person name="Kocsube S."/>
            <person name="Kotiranta H."/>
            <person name="LaButti K.M."/>
            <person name="Lechner B.E."/>
            <person name="Liimatainen K."/>
            <person name="Lipzen A."/>
            <person name="Lukacs Z."/>
            <person name="Mihaltcheva S."/>
            <person name="Morgado L.N."/>
            <person name="Niskanen T."/>
            <person name="Noordeloos M.E."/>
            <person name="Ohm R.A."/>
            <person name="Ortiz-Santana B."/>
            <person name="Ovrebo C."/>
            <person name="Racz N."/>
            <person name="Riley R."/>
            <person name="Savchenko A."/>
            <person name="Shiryaev A."/>
            <person name="Soop K."/>
            <person name="Spirin V."/>
            <person name="Szebenyi C."/>
            <person name="Tomsovsky M."/>
            <person name="Tulloss R.E."/>
            <person name="Uehling J."/>
            <person name="Grigoriev I.V."/>
            <person name="Vagvolgyi C."/>
            <person name="Papp T."/>
            <person name="Martin F.M."/>
            <person name="Miettinen O."/>
            <person name="Hibbett D.S."/>
            <person name="Nagy L.G."/>
        </authorList>
    </citation>
    <scope>NUCLEOTIDE SEQUENCE [LARGE SCALE GENOMIC DNA]</scope>
    <source>
        <strain evidence="14 15">CBS 121175</strain>
    </source>
</reference>
<dbReference type="GO" id="GO:0004497">
    <property type="term" value="F:monooxygenase activity"/>
    <property type="evidence" value="ECO:0007669"/>
    <property type="project" value="UniProtKB-KW"/>
</dbReference>
<evidence type="ECO:0000256" key="2">
    <source>
        <dbReference type="ARBA" id="ARBA00004370"/>
    </source>
</evidence>
<evidence type="ECO:0000313" key="15">
    <source>
        <dbReference type="Proteomes" id="UP000307440"/>
    </source>
</evidence>
<evidence type="ECO:0000313" key="14">
    <source>
        <dbReference type="EMBL" id="TFK27104.1"/>
    </source>
</evidence>
<dbReference type="Pfam" id="PF00067">
    <property type="entry name" value="p450"/>
    <property type="match status" value="1"/>
</dbReference>
<proteinExistence type="inferred from homology"/>
<dbReference type="InterPro" id="IPR050121">
    <property type="entry name" value="Cytochrome_P450_monoxygenase"/>
</dbReference>
<protein>
    <submittedName>
        <fullName evidence="14">Cytochrome P450</fullName>
    </submittedName>
</protein>
<keyword evidence="7 13" id="KW-0479">Metal-binding</keyword>
<dbReference type="PRINTS" id="PR00463">
    <property type="entry name" value="EP450I"/>
</dbReference>
<dbReference type="SUPFAM" id="SSF48264">
    <property type="entry name" value="Cytochrome P450"/>
    <property type="match status" value="1"/>
</dbReference>
<accession>A0A5C3L287</accession>
<dbReference type="GO" id="GO:0005506">
    <property type="term" value="F:iron ion binding"/>
    <property type="evidence" value="ECO:0007669"/>
    <property type="project" value="InterPro"/>
</dbReference>
<evidence type="ECO:0000256" key="4">
    <source>
        <dbReference type="ARBA" id="ARBA00010617"/>
    </source>
</evidence>
<organism evidence="14 15">
    <name type="scientific">Coprinopsis marcescibilis</name>
    <name type="common">Agaric fungus</name>
    <name type="synonym">Psathyrella marcescibilis</name>
    <dbReference type="NCBI Taxonomy" id="230819"/>
    <lineage>
        <taxon>Eukaryota</taxon>
        <taxon>Fungi</taxon>
        <taxon>Dikarya</taxon>
        <taxon>Basidiomycota</taxon>
        <taxon>Agaricomycotina</taxon>
        <taxon>Agaricomycetes</taxon>
        <taxon>Agaricomycetidae</taxon>
        <taxon>Agaricales</taxon>
        <taxon>Agaricineae</taxon>
        <taxon>Psathyrellaceae</taxon>
        <taxon>Coprinopsis</taxon>
    </lineage>
</organism>
<keyword evidence="15" id="KW-1185">Reference proteome</keyword>
<evidence type="ECO:0000256" key="13">
    <source>
        <dbReference type="PIRSR" id="PIRSR602401-1"/>
    </source>
</evidence>
<keyword evidence="12" id="KW-0472">Membrane</keyword>
<dbReference type="AlphaFoldDB" id="A0A5C3L287"/>
<dbReference type="Proteomes" id="UP000307440">
    <property type="component" value="Unassembled WGS sequence"/>
</dbReference>
<gene>
    <name evidence="14" type="ORF">FA15DRAFT_636543</name>
</gene>
<keyword evidence="8" id="KW-1133">Transmembrane helix</keyword>
<evidence type="ECO:0000256" key="6">
    <source>
        <dbReference type="ARBA" id="ARBA00022692"/>
    </source>
</evidence>
<comment type="pathway">
    <text evidence="3">Secondary metabolite biosynthesis; terpenoid biosynthesis.</text>
</comment>
<dbReference type="InterPro" id="IPR036396">
    <property type="entry name" value="Cyt_P450_sf"/>
</dbReference>
<sequence>MIPTSPFSSLEALAALAVTFVAWKFLRALTRKDSLHTVPGPKGSYLTGCVAEMFHADAWDFHNSLAKNYPGIARVPAIMGHSVLHVSDPKALYHVMLKDQSTFDETDDFLRVNKLVFGPGLFATMGETHRKQRKMLNPVFSIAHMREMVPIFYNVGYKLRDSIRLEISRGKTEIDILSWMSRTALELIGQSGLGYSFDKLEPDSEPHVFYKSLKNLMQSQASFALARIVVLPRVADIGSPRFRRLVVDLLPWKRLHDLRDMVDVMHNTSVEIYESKKRALEMGDQDLADQVGNGKDVMSILLKANLAASEEERMPEDELIGQMSTITFAGMDTTSNALSRTLLLLSEHHDIQEKLRKEIIDAKREHGELMYDELHHLPYLDAICRETLRLHPPVPFVVRQANQDAVLPVSRPFTSLDGKETNEVLVPHGTTLVISVMACNRDPLIWGPDAHEWKPERWLSPLPDSVVNAKVPGVYSHLMTFVGGSRACIGFKFSQLEMKVILCLLLESFRFDTTEKKIKWQFVGVTQPAIDEPSAGAPKLQMPLKVSLL</sequence>
<evidence type="ECO:0000256" key="7">
    <source>
        <dbReference type="ARBA" id="ARBA00022723"/>
    </source>
</evidence>
<dbReference type="PRINTS" id="PR00385">
    <property type="entry name" value="P450"/>
</dbReference>
<dbReference type="PANTHER" id="PTHR24305:SF166">
    <property type="entry name" value="CYTOCHROME P450 12A4, MITOCHONDRIAL-RELATED"/>
    <property type="match status" value="1"/>
</dbReference>
<dbReference type="OrthoDB" id="1470350at2759"/>
<evidence type="ECO:0000256" key="5">
    <source>
        <dbReference type="ARBA" id="ARBA00022617"/>
    </source>
</evidence>
<dbReference type="GO" id="GO:0016020">
    <property type="term" value="C:membrane"/>
    <property type="evidence" value="ECO:0007669"/>
    <property type="project" value="UniProtKB-SubCell"/>
</dbReference>
<dbReference type="Gene3D" id="1.10.630.10">
    <property type="entry name" value="Cytochrome P450"/>
    <property type="match status" value="1"/>
</dbReference>
<dbReference type="GO" id="GO:0020037">
    <property type="term" value="F:heme binding"/>
    <property type="evidence" value="ECO:0007669"/>
    <property type="project" value="InterPro"/>
</dbReference>
<dbReference type="PANTHER" id="PTHR24305">
    <property type="entry name" value="CYTOCHROME P450"/>
    <property type="match status" value="1"/>
</dbReference>
<dbReference type="EMBL" id="ML210168">
    <property type="protein sequence ID" value="TFK27104.1"/>
    <property type="molecule type" value="Genomic_DNA"/>
</dbReference>
<feature type="binding site" description="axial binding residue" evidence="13">
    <location>
        <position position="488"/>
    </location>
    <ligand>
        <name>heme</name>
        <dbReference type="ChEBI" id="CHEBI:30413"/>
    </ligand>
    <ligandPart>
        <name>Fe</name>
        <dbReference type="ChEBI" id="CHEBI:18248"/>
    </ligandPart>
</feature>
<dbReference type="InterPro" id="IPR002401">
    <property type="entry name" value="Cyt_P450_E_grp-I"/>
</dbReference>
<comment type="cofactor">
    <cofactor evidence="1 13">
        <name>heme</name>
        <dbReference type="ChEBI" id="CHEBI:30413"/>
    </cofactor>
</comment>
<keyword evidence="10 13" id="KW-0408">Iron</keyword>
<evidence type="ECO:0000256" key="8">
    <source>
        <dbReference type="ARBA" id="ARBA00022989"/>
    </source>
</evidence>
<dbReference type="CDD" id="cd11069">
    <property type="entry name" value="CYP_FUM15-like"/>
    <property type="match status" value="1"/>
</dbReference>
<comment type="similarity">
    <text evidence="4">Belongs to the cytochrome P450 family.</text>
</comment>
<keyword evidence="9" id="KW-0560">Oxidoreductase</keyword>
<dbReference type="GO" id="GO:0016705">
    <property type="term" value="F:oxidoreductase activity, acting on paired donors, with incorporation or reduction of molecular oxygen"/>
    <property type="evidence" value="ECO:0007669"/>
    <property type="project" value="InterPro"/>
</dbReference>
<evidence type="ECO:0000256" key="9">
    <source>
        <dbReference type="ARBA" id="ARBA00023002"/>
    </source>
</evidence>
<keyword evidence="5 13" id="KW-0349">Heme</keyword>
<keyword evidence="11" id="KW-0503">Monooxygenase</keyword>
<dbReference type="InterPro" id="IPR001128">
    <property type="entry name" value="Cyt_P450"/>
</dbReference>
<dbReference type="STRING" id="230819.A0A5C3L287"/>
<evidence type="ECO:0000256" key="11">
    <source>
        <dbReference type="ARBA" id="ARBA00023033"/>
    </source>
</evidence>